<proteinExistence type="predicted"/>
<dbReference type="EMBL" id="JAAIUW010000011">
    <property type="protein sequence ID" value="KAF7809331.1"/>
    <property type="molecule type" value="Genomic_DNA"/>
</dbReference>
<protein>
    <submittedName>
        <fullName evidence="1">Uncharacterized protein</fullName>
    </submittedName>
</protein>
<name>A0A834W8C1_9FABA</name>
<dbReference type="AlphaFoldDB" id="A0A834W8C1"/>
<keyword evidence="2" id="KW-1185">Reference proteome</keyword>
<comment type="caution">
    <text evidence="1">The sequence shown here is derived from an EMBL/GenBank/DDBJ whole genome shotgun (WGS) entry which is preliminary data.</text>
</comment>
<dbReference type="Proteomes" id="UP000634136">
    <property type="component" value="Unassembled WGS sequence"/>
</dbReference>
<evidence type="ECO:0000313" key="2">
    <source>
        <dbReference type="Proteomes" id="UP000634136"/>
    </source>
</evidence>
<sequence length="29" mass="3558">MGNRANTRHTNTTMERLKYMRMDLILYNI</sequence>
<accession>A0A834W8C1</accession>
<gene>
    <name evidence="1" type="ORF">G2W53_036074</name>
</gene>
<organism evidence="1 2">
    <name type="scientific">Senna tora</name>
    <dbReference type="NCBI Taxonomy" id="362788"/>
    <lineage>
        <taxon>Eukaryota</taxon>
        <taxon>Viridiplantae</taxon>
        <taxon>Streptophyta</taxon>
        <taxon>Embryophyta</taxon>
        <taxon>Tracheophyta</taxon>
        <taxon>Spermatophyta</taxon>
        <taxon>Magnoliopsida</taxon>
        <taxon>eudicotyledons</taxon>
        <taxon>Gunneridae</taxon>
        <taxon>Pentapetalae</taxon>
        <taxon>rosids</taxon>
        <taxon>fabids</taxon>
        <taxon>Fabales</taxon>
        <taxon>Fabaceae</taxon>
        <taxon>Caesalpinioideae</taxon>
        <taxon>Cassia clade</taxon>
        <taxon>Senna</taxon>
    </lineage>
</organism>
<evidence type="ECO:0000313" key="1">
    <source>
        <dbReference type="EMBL" id="KAF7809331.1"/>
    </source>
</evidence>
<reference evidence="1" key="1">
    <citation type="submission" date="2020-09" db="EMBL/GenBank/DDBJ databases">
        <title>Genome-Enabled Discovery of Anthraquinone Biosynthesis in Senna tora.</title>
        <authorList>
            <person name="Kang S.-H."/>
            <person name="Pandey R.P."/>
            <person name="Lee C.-M."/>
            <person name="Sim J.-S."/>
            <person name="Jeong J.-T."/>
            <person name="Choi B.-S."/>
            <person name="Jung M."/>
            <person name="Ginzburg D."/>
            <person name="Zhao K."/>
            <person name="Won S.Y."/>
            <person name="Oh T.-J."/>
            <person name="Yu Y."/>
            <person name="Kim N.-H."/>
            <person name="Lee O.R."/>
            <person name="Lee T.-H."/>
            <person name="Bashyal P."/>
            <person name="Kim T.-S."/>
            <person name="Lee W.-H."/>
            <person name="Kawkins C."/>
            <person name="Kim C.-K."/>
            <person name="Kim J.S."/>
            <person name="Ahn B.O."/>
            <person name="Rhee S.Y."/>
            <person name="Sohng J.K."/>
        </authorList>
    </citation>
    <scope>NUCLEOTIDE SEQUENCE</scope>
    <source>
        <tissue evidence="1">Leaf</tissue>
    </source>
</reference>